<evidence type="ECO:0000313" key="3">
    <source>
        <dbReference type="Proteomes" id="UP000677244"/>
    </source>
</evidence>
<feature type="chain" id="PRO_5047132819" description="DUF5045 domain-containing protein" evidence="1">
    <location>
        <begin position="20"/>
        <end position="233"/>
    </location>
</feature>
<proteinExistence type="predicted"/>
<reference evidence="2 3" key="1">
    <citation type="submission" date="2021-03" db="EMBL/GenBank/DDBJ databases">
        <title>Assistant Professor.</title>
        <authorList>
            <person name="Huq M.A."/>
        </authorList>
    </citation>
    <scope>NUCLEOTIDE SEQUENCE [LARGE SCALE GENOMIC DNA]</scope>
    <source>
        <strain evidence="2 3">MAH-29</strain>
    </source>
</reference>
<sequence length="233" mass="27025">MYKLPLIIWMMLLAYTAESQSTPFDILKYVDQLPPIAASASDAYQQSYPKGKRTPYQQYEAVLDAQINELTDLSKHQSGLLSYLSGRSDRESRIYDFGKMVKAEDLELKKKQEEQIHVFFNYIDDYNRATSWTIDSIRKNEENYGVQAAKMVRVYQQAAPVFVKKLRLLTKEMNDLLNKKGYNTILNNQVQTHKYYIQLLEVRGLLLDRIRQVCRMIGGSSDYVAVIQAEALK</sequence>
<dbReference type="Proteomes" id="UP000677244">
    <property type="component" value="Unassembled WGS sequence"/>
</dbReference>
<feature type="signal peptide" evidence="1">
    <location>
        <begin position="1"/>
        <end position="19"/>
    </location>
</feature>
<gene>
    <name evidence="2" type="ORF">J7I42_25985</name>
</gene>
<keyword evidence="1" id="KW-0732">Signal</keyword>
<name>A0ABS3Z0R6_9BACT</name>
<evidence type="ECO:0008006" key="4">
    <source>
        <dbReference type="Google" id="ProtNLM"/>
    </source>
</evidence>
<comment type="caution">
    <text evidence="2">The sequence shown here is derived from an EMBL/GenBank/DDBJ whole genome shotgun (WGS) entry which is preliminary data.</text>
</comment>
<dbReference type="RefSeq" id="WP_209141809.1">
    <property type="nucleotide sequence ID" value="NZ_JAGHKO010000010.1"/>
</dbReference>
<evidence type="ECO:0000313" key="2">
    <source>
        <dbReference type="EMBL" id="MBO9203761.1"/>
    </source>
</evidence>
<accession>A0ABS3Z0R6</accession>
<dbReference type="EMBL" id="JAGHKO010000010">
    <property type="protein sequence ID" value="MBO9203761.1"/>
    <property type="molecule type" value="Genomic_DNA"/>
</dbReference>
<organism evidence="2 3">
    <name type="scientific">Niastella soli</name>
    <dbReference type="NCBI Taxonomy" id="2821487"/>
    <lineage>
        <taxon>Bacteria</taxon>
        <taxon>Pseudomonadati</taxon>
        <taxon>Bacteroidota</taxon>
        <taxon>Chitinophagia</taxon>
        <taxon>Chitinophagales</taxon>
        <taxon>Chitinophagaceae</taxon>
        <taxon>Niastella</taxon>
    </lineage>
</organism>
<keyword evidence="3" id="KW-1185">Reference proteome</keyword>
<protein>
    <recommendedName>
        <fullName evidence="4">DUF5045 domain-containing protein</fullName>
    </recommendedName>
</protein>
<evidence type="ECO:0000256" key="1">
    <source>
        <dbReference type="SAM" id="SignalP"/>
    </source>
</evidence>